<proteinExistence type="predicted"/>
<feature type="compositionally biased region" description="Pro residues" evidence="1">
    <location>
        <begin position="1"/>
        <end position="11"/>
    </location>
</feature>
<keyword evidence="3" id="KW-1185">Reference proteome</keyword>
<protein>
    <submittedName>
        <fullName evidence="2">Uncharacterized protein</fullName>
    </submittedName>
</protein>
<name>A0A178Z3Q6_9EURO</name>
<comment type="caution">
    <text evidence="2">The sequence shown here is derived from an EMBL/GenBank/DDBJ whole genome shotgun (WGS) entry which is preliminary data.</text>
</comment>
<dbReference type="Proteomes" id="UP000078343">
    <property type="component" value="Unassembled WGS sequence"/>
</dbReference>
<sequence>MGTPGQQPPAKPSEGSQSASQQEDPLVADILHDCNITIGLESEVSRWKEMNNKTQEALKDLAVADSFTKKVCEGQGYNDQECVVPLALLRAIWSFHKIRVLELVQEELAVAGRIARPLLECKILFRRDNVLDVVAALNRNDGLIPKVLHIITVISDCQDLLNSARETTHMYNHVLVNCP</sequence>
<dbReference type="EMBL" id="LVYI01000015">
    <property type="protein sequence ID" value="OAP54181.1"/>
    <property type="molecule type" value="Genomic_DNA"/>
</dbReference>
<feature type="region of interest" description="Disordered" evidence="1">
    <location>
        <begin position="1"/>
        <end position="22"/>
    </location>
</feature>
<evidence type="ECO:0000313" key="2">
    <source>
        <dbReference type="EMBL" id="OAP54181.1"/>
    </source>
</evidence>
<organism evidence="2 3">
    <name type="scientific">Fonsecaea erecta</name>
    <dbReference type="NCBI Taxonomy" id="1367422"/>
    <lineage>
        <taxon>Eukaryota</taxon>
        <taxon>Fungi</taxon>
        <taxon>Dikarya</taxon>
        <taxon>Ascomycota</taxon>
        <taxon>Pezizomycotina</taxon>
        <taxon>Eurotiomycetes</taxon>
        <taxon>Chaetothyriomycetidae</taxon>
        <taxon>Chaetothyriales</taxon>
        <taxon>Herpotrichiellaceae</taxon>
        <taxon>Fonsecaea</taxon>
    </lineage>
</organism>
<gene>
    <name evidence="2" type="ORF">AYL99_11716</name>
</gene>
<dbReference type="AlphaFoldDB" id="A0A178Z3Q6"/>
<dbReference type="RefSeq" id="XP_018687548.1">
    <property type="nucleotide sequence ID" value="XM_018843221.1"/>
</dbReference>
<evidence type="ECO:0000313" key="3">
    <source>
        <dbReference type="Proteomes" id="UP000078343"/>
    </source>
</evidence>
<dbReference type="OrthoDB" id="4165504at2759"/>
<evidence type="ECO:0000256" key="1">
    <source>
        <dbReference type="SAM" id="MobiDB-lite"/>
    </source>
</evidence>
<dbReference type="GeneID" id="30015884"/>
<accession>A0A178Z3Q6</accession>
<reference evidence="2 3" key="1">
    <citation type="submission" date="2016-04" db="EMBL/GenBank/DDBJ databases">
        <title>Draft genome of Fonsecaea erecta CBS 125763.</title>
        <authorList>
            <person name="Weiss V.A."/>
            <person name="Vicente V.A."/>
            <person name="Raittz R.T."/>
            <person name="Moreno L.F."/>
            <person name="De Souza E.M."/>
            <person name="Pedrosa F.O."/>
            <person name="Steffens M.B."/>
            <person name="Faoro H."/>
            <person name="Tadra-Sfeir M.Z."/>
            <person name="Najafzadeh M.J."/>
            <person name="Felipe M.S."/>
            <person name="Teixeira M."/>
            <person name="Sun J."/>
            <person name="Xi L."/>
            <person name="Gomes R."/>
            <person name="De Azevedo C.M."/>
            <person name="Salgado C.G."/>
            <person name="Da Silva M.B."/>
            <person name="Nascimento M.F."/>
            <person name="Queiroz-Telles F."/>
            <person name="Attili D.S."/>
            <person name="Gorbushina A."/>
        </authorList>
    </citation>
    <scope>NUCLEOTIDE SEQUENCE [LARGE SCALE GENOMIC DNA]</scope>
    <source>
        <strain evidence="2 3">CBS 125763</strain>
    </source>
</reference>